<name>A0A699X8K2_TANCI</name>
<dbReference type="AlphaFoldDB" id="A0A699X8K2"/>
<reference evidence="1" key="1">
    <citation type="journal article" date="2019" name="Sci. Rep.">
        <title>Draft genome of Tanacetum cinerariifolium, the natural source of mosquito coil.</title>
        <authorList>
            <person name="Yamashiro T."/>
            <person name="Shiraishi A."/>
            <person name="Satake H."/>
            <person name="Nakayama K."/>
        </authorList>
    </citation>
    <scope>NUCLEOTIDE SEQUENCE</scope>
</reference>
<sequence length="104" mass="11006">LIFRFQAQADRLATFFEVAARTWRITVDVMGPGHAWLEVHASEHAVVVPDGASAVAPRIGGGEAVVFAVAAEVIERGACQGAGVERGALTIWQRARAIARVTAV</sequence>
<proteinExistence type="predicted"/>
<organism evidence="1">
    <name type="scientific">Tanacetum cinerariifolium</name>
    <name type="common">Dalmatian daisy</name>
    <name type="synonym">Chrysanthemum cinerariifolium</name>
    <dbReference type="NCBI Taxonomy" id="118510"/>
    <lineage>
        <taxon>Eukaryota</taxon>
        <taxon>Viridiplantae</taxon>
        <taxon>Streptophyta</taxon>
        <taxon>Embryophyta</taxon>
        <taxon>Tracheophyta</taxon>
        <taxon>Spermatophyta</taxon>
        <taxon>Magnoliopsida</taxon>
        <taxon>eudicotyledons</taxon>
        <taxon>Gunneridae</taxon>
        <taxon>Pentapetalae</taxon>
        <taxon>asterids</taxon>
        <taxon>campanulids</taxon>
        <taxon>Asterales</taxon>
        <taxon>Asteraceae</taxon>
        <taxon>Asteroideae</taxon>
        <taxon>Anthemideae</taxon>
        <taxon>Anthemidinae</taxon>
        <taxon>Tanacetum</taxon>
    </lineage>
</organism>
<dbReference type="EMBL" id="BKCJ011789432">
    <property type="protein sequence ID" value="GFD53034.1"/>
    <property type="molecule type" value="Genomic_DNA"/>
</dbReference>
<feature type="non-terminal residue" evidence="1">
    <location>
        <position position="104"/>
    </location>
</feature>
<protein>
    <submittedName>
        <fullName evidence="1">Uncharacterized protein</fullName>
    </submittedName>
</protein>
<accession>A0A699X8K2</accession>
<gene>
    <name evidence="1" type="ORF">Tci_925003</name>
</gene>
<evidence type="ECO:0000313" key="1">
    <source>
        <dbReference type="EMBL" id="GFD53034.1"/>
    </source>
</evidence>
<feature type="non-terminal residue" evidence="1">
    <location>
        <position position="1"/>
    </location>
</feature>
<comment type="caution">
    <text evidence="1">The sequence shown here is derived from an EMBL/GenBank/DDBJ whole genome shotgun (WGS) entry which is preliminary data.</text>
</comment>